<proteinExistence type="inferred from homology"/>
<dbReference type="SUPFAM" id="SSF55811">
    <property type="entry name" value="Nudix"/>
    <property type="match status" value="1"/>
</dbReference>
<dbReference type="RefSeq" id="WP_336404983.1">
    <property type="nucleotide sequence ID" value="NZ_JBAPLU010000014.1"/>
</dbReference>
<evidence type="ECO:0000256" key="1">
    <source>
        <dbReference type="ARBA" id="ARBA00005582"/>
    </source>
</evidence>
<keyword evidence="6" id="KW-1185">Reference proteome</keyword>
<dbReference type="InterPro" id="IPR015797">
    <property type="entry name" value="NUDIX_hydrolase-like_dom_sf"/>
</dbReference>
<comment type="similarity">
    <text evidence="1 3">Belongs to the Nudix hydrolase family.</text>
</comment>
<evidence type="ECO:0000256" key="2">
    <source>
        <dbReference type="ARBA" id="ARBA00022801"/>
    </source>
</evidence>
<dbReference type="PROSITE" id="PS00893">
    <property type="entry name" value="NUDIX_BOX"/>
    <property type="match status" value="1"/>
</dbReference>
<dbReference type="InterPro" id="IPR020476">
    <property type="entry name" value="Nudix_hydrolase"/>
</dbReference>
<evidence type="ECO:0000259" key="4">
    <source>
        <dbReference type="PROSITE" id="PS51462"/>
    </source>
</evidence>
<evidence type="ECO:0000313" key="5">
    <source>
        <dbReference type="EMBL" id="MEI4272858.1"/>
    </source>
</evidence>
<reference evidence="5 6" key="1">
    <citation type="submission" date="2024-03" db="EMBL/GenBank/DDBJ databases">
        <title>Draft genome sequence of Klenkia sp. LSe6-5.</title>
        <authorList>
            <person name="Duangmal K."/>
            <person name="Chantavorakit T."/>
        </authorList>
    </citation>
    <scope>NUCLEOTIDE SEQUENCE [LARGE SCALE GENOMIC DNA]</scope>
    <source>
        <strain evidence="5 6">LSe6-5</strain>
    </source>
</reference>
<dbReference type="PROSITE" id="PS51462">
    <property type="entry name" value="NUDIX"/>
    <property type="match status" value="1"/>
</dbReference>
<keyword evidence="2 3" id="KW-0378">Hydrolase</keyword>
<dbReference type="EMBL" id="JBAPLU010000014">
    <property type="protein sequence ID" value="MEI4272858.1"/>
    <property type="molecule type" value="Genomic_DNA"/>
</dbReference>
<dbReference type="PRINTS" id="PR00502">
    <property type="entry name" value="NUDIXFAMILY"/>
</dbReference>
<evidence type="ECO:0000313" key="6">
    <source>
        <dbReference type="Proteomes" id="UP001361570"/>
    </source>
</evidence>
<comment type="caution">
    <text evidence="5">The sequence shown here is derived from an EMBL/GenBank/DDBJ whole genome shotgun (WGS) entry which is preliminary data.</text>
</comment>
<feature type="domain" description="Nudix hydrolase" evidence="4">
    <location>
        <begin position="49"/>
        <end position="180"/>
    </location>
</feature>
<organism evidence="5 6">
    <name type="scientific">Klenkia sesuvii</name>
    <dbReference type="NCBI Taxonomy" id="3103137"/>
    <lineage>
        <taxon>Bacteria</taxon>
        <taxon>Bacillati</taxon>
        <taxon>Actinomycetota</taxon>
        <taxon>Actinomycetes</taxon>
        <taxon>Geodermatophilales</taxon>
        <taxon>Geodermatophilaceae</taxon>
        <taxon>Klenkia</taxon>
    </lineage>
</organism>
<protein>
    <submittedName>
        <fullName evidence="5">NUDIX domain-containing protein</fullName>
    </submittedName>
</protein>
<dbReference type="InterPro" id="IPR051325">
    <property type="entry name" value="Nudix_hydrolase_domain"/>
</dbReference>
<evidence type="ECO:0000256" key="3">
    <source>
        <dbReference type="RuleBase" id="RU003476"/>
    </source>
</evidence>
<dbReference type="Pfam" id="PF00293">
    <property type="entry name" value="NUDIX"/>
    <property type="match status" value="1"/>
</dbReference>
<dbReference type="Proteomes" id="UP001361570">
    <property type="component" value="Unassembled WGS sequence"/>
</dbReference>
<dbReference type="Gene3D" id="3.90.79.10">
    <property type="entry name" value="Nucleoside Triphosphate Pyrophosphohydrolase"/>
    <property type="match status" value="1"/>
</dbReference>
<dbReference type="PANTHER" id="PTHR21340">
    <property type="entry name" value="DIADENOSINE 5,5-P1,P4-TETRAPHOSPHATE PYROPHOSPHOHYDROLASE MUTT"/>
    <property type="match status" value="1"/>
</dbReference>
<gene>
    <name evidence="5" type="ORF">TEK04_14105</name>
</gene>
<dbReference type="InterPro" id="IPR020084">
    <property type="entry name" value="NUDIX_hydrolase_CS"/>
</dbReference>
<dbReference type="InterPro" id="IPR000086">
    <property type="entry name" value="NUDIX_hydrolase_dom"/>
</dbReference>
<accession>A0ABU8DW17</accession>
<name>A0ABU8DW17_9ACTN</name>
<dbReference type="PANTHER" id="PTHR21340:SF0">
    <property type="entry name" value="BIS(5'-NUCLEOSYL)-TETRAPHOSPHATASE [ASYMMETRICAL]"/>
    <property type="match status" value="1"/>
</dbReference>
<sequence length="183" mass="18737">MLGAGWPAGGYRVATGRPGWRAAGRMAGVPHTSPTDGWTTCALGHRHWGLVGAAGLLVHRPGPAGTEALLQHRVEWSHHGGTWGTPGGALDPGETPADGALREAREELGLLPGQLTLGAQSVDDHGGWSYTTVLAVPTGELDPSSLVLNRESTAVAWLPLAAPGVELHPGLAASLSALRALIG</sequence>